<dbReference type="Proteomes" id="UP001262582">
    <property type="component" value="Unassembled WGS sequence"/>
</dbReference>
<keyword evidence="2" id="KW-1185">Reference proteome</keyword>
<accession>A0ABU3DAD0</accession>
<gene>
    <name evidence="1" type="ORF">RM539_18090</name>
</gene>
<dbReference type="RefSeq" id="WP_311504831.1">
    <property type="nucleotide sequence ID" value="NZ_JAVRHK010000023.1"/>
</dbReference>
<comment type="caution">
    <text evidence="1">The sequence shown here is derived from an EMBL/GenBank/DDBJ whole genome shotgun (WGS) entry which is preliminary data.</text>
</comment>
<protein>
    <submittedName>
        <fullName evidence="1">Uncharacterized protein</fullName>
    </submittedName>
</protein>
<evidence type="ECO:0000313" key="2">
    <source>
        <dbReference type="Proteomes" id="UP001262582"/>
    </source>
</evidence>
<name>A0ABU3DAD0_9FLAO</name>
<organism evidence="1 2">
    <name type="scientific">Autumnicola musiva</name>
    <dbReference type="NCBI Taxonomy" id="3075589"/>
    <lineage>
        <taxon>Bacteria</taxon>
        <taxon>Pseudomonadati</taxon>
        <taxon>Bacteroidota</taxon>
        <taxon>Flavobacteriia</taxon>
        <taxon>Flavobacteriales</taxon>
        <taxon>Flavobacteriaceae</taxon>
        <taxon>Autumnicola</taxon>
    </lineage>
</organism>
<evidence type="ECO:0000313" key="1">
    <source>
        <dbReference type="EMBL" id="MDT0678496.1"/>
    </source>
</evidence>
<sequence length="108" mass="11983">MGKLRTKICLLLGGIILSACILPALHSLSHETSFGGKDISSILYSEMDAKGDCDLCLFHLTTSDFPEFFSYTLCIPLKEDIYIVSLEDKVNPFPFRLFQLRAPPALIG</sequence>
<dbReference type="PROSITE" id="PS51257">
    <property type="entry name" value="PROKAR_LIPOPROTEIN"/>
    <property type="match status" value="1"/>
</dbReference>
<proteinExistence type="predicted"/>
<reference evidence="1 2" key="1">
    <citation type="submission" date="2023-09" db="EMBL/GenBank/DDBJ databases">
        <authorList>
            <person name="Rey-Velasco X."/>
        </authorList>
    </citation>
    <scope>NUCLEOTIDE SEQUENCE [LARGE SCALE GENOMIC DNA]</scope>
    <source>
        <strain evidence="1 2">F117</strain>
    </source>
</reference>
<dbReference type="EMBL" id="JAVRHK010000023">
    <property type="protein sequence ID" value="MDT0678496.1"/>
    <property type="molecule type" value="Genomic_DNA"/>
</dbReference>